<keyword evidence="5 6" id="KW-0378">Hydrolase</keyword>
<evidence type="ECO:0000256" key="6">
    <source>
        <dbReference type="RuleBase" id="RU362042"/>
    </source>
</evidence>
<organism evidence="8 9">
    <name type="scientific">Phenylobacterium montanum</name>
    <dbReference type="NCBI Taxonomy" id="2823693"/>
    <lineage>
        <taxon>Bacteria</taxon>
        <taxon>Pseudomonadati</taxon>
        <taxon>Pseudomonadota</taxon>
        <taxon>Alphaproteobacteria</taxon>
        <taxon>Caulobacterales</taxon>
        <taxon>Caulobacteraceae</taxon>
        <taxon>Phenylobacterium</taxon>
    </lineage>
</organism>
<dbReference type="PANTHER" id="PTHR43390">
    <property type="entry name" value="SIGNAL PEPTIDASE I"/>
    <property type="match status" value="1"/>
</dbReference>
<dbReference type="GO" id="GO:0006465">
    <property type="term" value="P:signal peptide processing"/>
    <property type="evidence" value="ECO:0007669"/>
    <property type="project" value="InterPro"/>
</dbReference>
<dbReference type="PANTHER" id="PTHR43390:SF1">
    <property type="entry name" value="CHLOROPLAST PROCESSING PEPTIDASE"/>
    <property type="match status" value="1"/>
</dbReference>
<evidence type="ECO:0000259" key="7">
    <source>
        <dbReference type="Pfam" id="PF10502"/>
    </source>
</evidence>
<comment type="caution">
    <text evidence="6">Lacks conserved residue(s) required for the propagation of feature annotation.</text>
</comment>
<dbReference type="GO" id="GO:0009003">
    <property type="term" value="F:signal peptidase activity"/>
    <property type="evidence" value="ECO:0007669"/>
    <property type="project" value="UniProtKB-EC"/>
</dbReference>
<evidence type="ECO:0000313" key="8">
    <source>
        <dbReference type="EMBL" id="QUD90473.1"/>
    </source>
</evidence>
<dbReference type="PROSITE" id="PS00761">
    <property type="entry name" value="SPASE_I_3"/>
    <property type="match status" value="1"/>
</dbReference>
<keyword evidence="6" id="KW-0472">Membrane</keyword>
<dbReference type="EC" id="3.4.21.89" evidence="3 6"/>
<keyword evidence="6" id="KW-0645">Protease</keyword>
<evidence type="ECO:0000256" key="1">
    <source>
        <dbReference type="ARBA" id="ARBA00000677"/>
    </source>
</evidence>
<dbReference type="KEGG" id="caul:KCG34_11720"/>
<feature type="transmembrane region" description="Helical" evidence="6">
    <location>
        <begin position="80"/>
        <end position="99"/>
    </location>
</feature>
<accession>A0A975G4L1</accession>
<feature type="transmembrane region" description="Helical" evidence="6">
    <location>
        <begin position="48"/>
        <end position="68"/>
    </location>
</feature>
<name>A0A975G4L1_9CAUL</name>
<evidence type="ECO:0000256" key="4">
    <source>
        <dbReference type="ARBA" id="ARBA00019232"/>
    </source>
</evidence>
<keyword evidence="6" id="KW-0812">Transmembrane</keyword>
<proteinExistence type="inferred from homology"/>
<feature type="transmembrane region" description="Helical" evidence="6">
    <location>
        <begin position="128"/>
        <end position="148"/>
    </location>
</feature>
<comment type="catalytic activity">
    <reaction evidence="1 6">
        <text>Cleavage of hydrophobic, N-terminal signal or leader sequences from secreted and periplasmic proteins.</text>
        <dbReference type="EC" id="3.4.21.89"/>
    </reaction>
</comment>
<dbReference type="SUPFAM" id="SSF51306">
    <property type="entry name" value="LexA/Signal peptidase"/>
    <property type="match status" value="1"/>
</dbReference>
<dbReference type="InterPro" id="IPR000223">
    <property type="entry name" value="Pept_S26A_signal_pept_1"/>
</dbReference>
<evidence type="ECO:0000256" key="3">
    <source>
        <dbReference type="ARBA" id="ARBA00013208"/>
    </source>
</evidence>
<dbReference type="GO" id="GO:0004252">
    <property type="term" value="F:serine-type endopeptidase activity"/>
    <property type="evidence" value="ECO:0007669"/>
    <property type="project" value="InterPro"/>
</dbReference>
<dbReference type="InterPro" id="IPR019533">
    <property type="entry name" value="Peptidase_S26"/>
</dbReference>
<keyword evidence="6" id="KW-1133">Transmembrane helix</keyword>
<dbReference type="InterPro" id="IPR036286">
    <property type="entry name" value="LexA/Signal_pep-like_sf"/>
</dbReference>
<keyword evidence="9" id="KW-1185">Reference proteome</keyword>
<feature type="transmembrane region" description="Helical" evidence="6">
    <location>
        <begin position="21"/>
        <end position="42"/>
    </location>
</feature>
<evidence type="ECO:0000313" key="9">
    <source>
        <dbReference type="Proteomes" id="UP000676409"/>
    </source>
</evidence>
<dbReference type="InterPro" id="IPR019758">
    <property type="entry name" value="Pept_S26A_signal_pept_1_CS"/>
</dbReference>
<evidence type="ECO:0000256" key="2">
    <source>
        <dbReference type="ARBA" id="ARBA00009370"/>
    </source>
</evidence>
<dbReference type="NCBIfam" id="TIGR02227">
    <property type="entry name" value="sigpep_I_bact"/>
    <property type="match status" value="1"/>
</dbReference>
<dbReference type="GO" id="GO:0016020">
    <property type="term" value="C:membrane"/>
    <property type="evidence" value="ECO:0007669"/>
    <property type="project" value="UniProtKB-SubCell"/>
</dbReference>
<evidence type="ECO:0000256" key="5">
    <source>
        <dbReference type="ARBA" id="ARBA00022801"/>
    </source>
</evidence>
<dbReference type="PROSITE" id="PS00760">
    <property type="entry name" value="SPASE_I_2"/>
    <property type="match status" value="1"/>
</dbReference>
<dbReference type="AlphaFoldDB" id="A0A975G4L1"/>
<dbReference type="EMBL" id="CP073078">
    <property type="protein sequence ID" value="QUD90473.1"/>
    <property type="molecule type" value="Genomic_DNA"/>
</dbReference>
<dbReference type="PRINTS" id="PR00727">
    <property type="entry name" value="LEADERPTASE"/>
</dbReference>
<sequence length="376" mass="40777">MAEEQGGLRRLLSLRGRCSRAANGWFVLVSFVCFAAALLVALAAGLPLLPTVVVTVMVLAAPGFIFSIRRLHDVGLSGWFILLFAVPIVGGIFSWSVVFKRGQVGANKYGDPPLKTAASRPSKPGREWALAVSGSVAVFAALLSFRIFGFQPYTIPSAAMEPSLSVGDYVFVSKAAYGVSKHSFPFSPPLFHGRIFNRAPRRGDIVVFKLPRDPKVDYIKRLIGLPGDRVQIRSGVVFVNGRPMDRKQVGASTESMGGGFDVPVDVYQETTSEGRSYRTYSYGKNQVSENTGVYVVPPHCYFTIGDNRDNSLDSRFDPGMAFEATGPSNCGWDNAVDAYVPDEKGVGFVPEENLVGQAELAVALTGKPRLRWLAGR</sequence>
<gene>
    <name evidence="8" type="primary">lepB</name>
    <name evidence="8" type="ORF">KCG34_11720</name>
</gene>
<dbReference type="InterPro" id="IPR019757">
    <property type="entry name" value="Pept_S26A_signal_pept_1_Lys-AS"/>
</dbReference>
<dbReference type="RefSeq" id="WP_211940524.1">
    <property type="nucleotide sequence ID" value="NZ_CP073078.1"/>
</dbReference>
<dbReference type="InterPro" id="IPR008523">
    <property type="entry name" value="DUF805"/>
</dbReference>
<dbReference type="Pfam" id="PF10502">
    <property type="entry name" value="Peptidase_S26"/>
    <property type="match status" value="1"/>
</dbReference>
<dbReference type="Proteomes" id="UP000676409">
    <property type="component" value="Chromosome"/>
</dbReference>
<comment type="subcellular location">
    <subcellularLocation>
        <location evidence="6">Membrane</location>
        <topology evidence="6">Single-pass type II membrane protein</topology>
    </subcellularLocation>
</comment>
<protein>
    <recommendedName>
        <fullName evidence="4 6">Signal peptidase I</fullName>
        <ecNumber evidence="3 6">3.4.21.89</ecNumber>
    </recommendedName>
</protein>
<dbReference type="Pfam" id="PF05656">
    <property type="entry name" value="DUF805"/>
    <property type="match status" value="1"/>
</dbReference>
<comment type="similarity">
    <text evidence="2 6">Belongs to the peptidase S26 family.</text>
</comment>
<dbReference type="CDD" id="cd06530">
    <property type="entry name" value="S26_SPase_I"/>
    <property type="match status" value="1"/>
</dbReference>
<feature type="domain" description="Peptidase S26" evidence="7">
    <location>
        <begin position="136"/>
        <end position="361"/>
    </location>
</feature>
<reference evidence="8" key="1">
    <citation type="submission" date="2021-04" db="EMBL/GenBank/DDBJ databases">
        <title>The complete genome sequence of Caulobacter sp. S6.</title>
        <authorList>
            <person name="Tang Y."/>
            <person name="Ouyang W."/>
            <person name="Liu Q."/>
            <person name="Huang B."/>
            <person name="Guo Z."/>
            <person name="Lei P."/>
        </authorList>
    </citation>
    <scope>NUCLEOTIDE SEQUENCE</scope>
    <source>
        <strain evidence="8">S6</strain>
    </source>
</reference>
<dbReference type="Gene3D" id="2.10.109.10">
    <property type="entry name" value="Umud Fragment, subunit A"/>
    <property type="match status" value="1"/>
</dbReference>